<dbReference type="PANTHER" id="PTHR33237">
    <property type="entry name" value="F2P16.13 PROTEIN-RELATED"/>
    <property type="match status" value="1"/>
</dbReference>
<evidence type="ECO:0000313" key="2">
    <source>
        <dbReference type="Proteomes" id="UP001412067"/>
    </source>
</evidence>
<accession>A0ABR2M6Q1</accession>
<reference evidence="1 2" key="1">
    <citation type="journal article" date="2022" name="Nat. Plants">
        <title>Genomes of leafy and leafless Platanthera orchids illuminate the evolution of mycoheterotrophy.</title>
        <authorList>
            <person name="Li M.H."/>
            <person name="Liu K.W."/>
            <person name="Li Z."/>
            <person name="Lu H.C."/>
            <person name="Ye Q.L."/>
            <person name="Zhang D."/>
            <person name="Wang J.Y."/>
            <person name="Li Y.F."/>
            <person name="Zhong Z.M."/>
            <person name="Liu X."/>
            <person name="Yu X."/>
            <person name="Liu D.K."/>
            <person name="Tu X.D."/>
            <person name="Liu B."/>
            <person name="Hao Y."/>
            <person name="Liao X.Y."/>
            <person name="Jiang Y.T."/>
            <person name="Sun W.H."/>
            <person name="Chen J."/>
            <person name="Chen Y.Q."/>
            <person name="Ai Y."/>
            <person name="Zhai J.W."/>
            <person name="Wu S.S."/>
            <person name="Zhou Z."/>
            <person name="Hsiao Y.Y."/>
            <person name="Wu W.L."/>
            <person name="Chen Y.Y."/>
            <person name="Lin Y.F."/>
            <person name="Hsu J.L."/>
            <person name="Li C.Y."/>
            <person name="Wang Z.W."/>
            <person name="Zhao X."/>
            <person name="Zhong W.Y."/>
            <person name="Ma X.K."/>
            <person name="Ma L."/>
            <person name="Huang J."/>
            <person name="Chen G.Z."/>
            <person name="Huang M.Z."/>
            <person name="Huang L."/>
            <person name="Peng D.H."/>
            <person name="Luo Y.B."/>
            <person name="Zou S.Q."/>
            <person name="Chen S.P."/>
            <person name="Lan S."/>
            <person name="Tsai W.C."/>
            <person name="Van de Peer Y."/>
            <person name="Liu Z.J."/>
        </authorList>
    </citation>
    <scope>NUCLEOTIDE SEQUENCE [LARGE SCALE GENOMIC DNA]</scope>
    <source>
        <strain evidence="1">Lor288</strain>
    </source>
</reference>
<organism evidence="1 2">
    <name type="scientific">Platanthera guangdongensis</name>
    <dbReference type="NCBI Taxonomy" id="2320717"/>
    <lineage>
        <taxon>Eukaryota</taxon>
        <taxon>Viridiplantae</taxon>
        <taxon>Streptophyta</taxon>
        <taxon>Embryophyta</taxon>
        <taxon>Tracheophyta</taxon>
        <taxon>Spermatophyta</taxon>
        <taxon>Magnoliopsida</taxon>
        <taxon>Liliopsida</taxon>
        <taxon>Asparagales</taxon>
        <taxon>Orchidaceae</taxon>
        <taxon>Orchidoideae</taxon>
        <taxon>Orchideae</taxon>
        <taxon>Orchidinae</taxon>
        <taxon>Platanthera</taxon>
    </lineage>
</organism>
<dbReference type="Proteomes" id="UP001412067">
    <property type="component" value="Unassembled WGS sequence"/>
</dbReference>
<comment type="caution">
    <text evidence="1">The sequence shown here is derived from an EMBL/GenBank/DDBJ whole genome shotgun (WGS) entry which is preliminary data.</text>
</comment>
<protein>
    <submittedName>
        <fullName evidence="1">Uncharacterized protein</fullName>
    </submittedName>
</protein>
<dbReference type="PANTHER" id="PTHR33237:SF46">
    <property type="entry name" value="OS01G0606100 PROTEIN"/>
    <property type="match status" value="1"/>
</dbReference>
<keyword evidence="2" id="KW-1185">Reference proteome</keyword>
<evidence type="ECO:0000313" key="1">
    <source>
        <dbReference type="EMBL" id="KAK8959837.1"/>
    </source>
</evidence>
<dbReference type="EMBL" id="JBBWWR010000011">
    <property type="protein sequence ID" value="KAK8959837.1"/>
    <property type="molecule type" value="Genomic_DNA"/>
</dbReference>
<gene>
    <name evidence="1" type="ORF">KSP40_PGU002564</name>
</gene>
<sequence>MKGGGSSSSSSSTLKRGSRFSRICKQALMVLRLVSCRNGAGSREGVLWKKQILKGERCRPLVFSGNILYDSEGNRLPDCSPPRR</sequence>
<proteinExistence type="predicted"/>
<name>A0ABR2M6Q1_9ASPA</name>